<dbReference type="PANTHER" id="PTHR33375:SF1">
    <property type="entry name" value="CHROMOSOME-PARTITIONING PROTEIN PARB-RELATED"/>
    <property type="match status" value="1"/>
</dbReference>
<comment type="caution">
    <text evidence="2">The sequence shown here is derived from an EMBL/GenBank/DDBJ whole genome shotgun (WGS) entry which is preliminary data.</text>
</comment>
<dbReference type="PANTHER" id="PTHR33375">
    <property type="entry name" value="CHROMOSOME-PARTITIONING PROTEIN PARB-RELATED"/>
    <property type="match status" value="1"/>
</dbReference>
<keyword evidence="3" id="KW-1185">Reference proteome</keyword>
<evidence type="ECO:0000259" key="1">
    <source>
        <dbReference type="SMART" id="SM00470"/>
    </source>
</evidence>
<dbReference type="InterPro" id="IPR036086">
    <property type="entry name" value="ParB/Sulfiredoxin_sf"/>
</dbReference>
<name>A0A6L6YFD4_9BURK</name>
<protein>
    <submittedName>
        <fullName evidence="2">Chromosome partitioning protein ParB</fullName>
    </submittedName>
</protein>
<accession>A0A6L6YFD4</accession>
<evidence type="ECO:0000313" key="2">
    <source>
        <dbReference type="EMBL" id="MVX56415.1"/>
    </source>
</evidence>
<dbReference type="Gene3D" id="3.90.1530.10">
    <property type="entry name" value="Conserved hypothetical protein from pyrococcus furiosus pfu- 392566-001, ParB domain"/>
    <property type="match status" value="1"/>
</dbReference>
<gene>
    <name evidence="2" type="ORF">E5987_04235</name>
</gene>
<organism evidence="2 3">
    <name type="scientific">Parasutterella muris</name>
    <dbReference type="NCBI Taxonomy" id="2565572"/>
    <lineage>
        <taxon>Bacteria</taxon>
        <taxon>Pseudomonadati</taxon>
        <taxon>Pseudomonadota</taxon>
        <taxon>Betaproteobacteria</taxon>
        <taxon>Burkholderiales</taxon>
        <taxon>Sutterellaceae</taxon>
        <taxon>Parasutterella</taxon>
    </lineage>
</organism>
<dbReference type="Proteomes" id="UP000472580">
    <property type="component" value="Unassembled WGS sequence"/>
</dbReference>
<dbReference type="OrthoDB" id="9802051at2"/>
<reference evidence="2 3" key="1">
    <citation type="submission" date="2019-12" db="EMBL/GenBank/DDBJ databases">
        <title>Microbes associate with the intestines of laboratory mice.</title>
        <authorList>
            <person name="Navarre W."/>
            <person name="Wong E."/>
        </authorList>
    </citation>
    <scope>NUCLEOTIDE SEQUENCE [LARGE SCALE GENOMIC DNA]</scope>
    <source>
        <strain evidence="2 3">NM82_D38</strain>
    </source>
</reference>
<dbReference type="GO" id="GO:0005694">
    <property type="term" value="C:chromosome"/>
    <property type="evidence" value="ECO:0007669"/>
    <property type="project" value="TreeGrafter"/>
</dbReference>
<dbReference type="InterPro" id="IPR050336">
    <property type="entry name" value="Chromosome_partition/occlusion"/>
</dbReference>
<dbReference type="EMBL" id="WSRP01000009">
    <property type="protein sequence ID" value="MVX56415.1"/>
    <property type="molecule type" value="Genomic_DNA"/>
</dbReference>
<dbReference type="SMART" id="SM00470">
    <property type="entry name" value="ParB"/>
    <property type="match status" value="1"/>
</dbReference>
<sequence length="215" mass="24328">MRNNLQVQQVPIEQLTPNPYNTNVVSPANEEKIKESLKRFGQFKPILVREFEDSFEIIGGEHRWRAAQELGLKEVSVINLGALSDEDAKKISLIDNGRYGEDDAFRLSELLSSLGDIDDLSTYMPYTDKSLESLFANSSIEIDDLEVDEEELAEETPTEKPVRTHVVMRFKVPIEDSGKIQKIIERIMKEQGFTESDSLTNAGDALVYLCNGKEE</sequence>
<dbReference type="GO" id="GO:0045881">
    <property type="term" value="P:positive regulation of sporulation resulting in formation of a cellular spore"/>
    <property type="evidence" value="ECO:0007669"/>
    <property type="project" value="TreeGrafter"/>
</dbReference>
<evidence type="ECO:0000313" key="3">
    <source>
        <dbReference type="Proteomes" id="UP000472580"/>
    </source>
</evidence>
<dbReference type="InterPro" id="IPR003115">
    <property type="entry name" value="ParB_N"/>
</dbReference>
<feature type="domain" description="ParB-like N-terminal" evidence="1">
    <location>
        <begin position="8"/>
        <end position="97"/>
    </location>
</feature>
<dbReference type="Pfam" id="PF02195">
    <property type="entry name" value="ParB_N"/>
    <property type="match status" value="1"/>
</dbReference>
<dbReference type="SUPFAM" id="SSF110849">
    <property type="entry name" value="ParB/Sulfiredoxin"/>
    <property type="match status" value="1"/>
</dbReference>
<proteinExistence type="predicted"/>
<dbReference type="GO" id="GO:0007059">
    <property type="term" value="P:chromosome segregation"/>
    <property type="evidence" value="ECO:0007669"/>
    <property type="project" value="TreeGrafter"/>
</dbReference>
<dbReference type="AlphaFoldDB" id="A0A6L6YFD4"/>
<dbReference type="RefSeq" id="WP_160334847.1">
    <property type="nucleotide sequence ID" value="NZ_WSRP01000009.1"/>
</dbReference>